<evidence type="ECO:0000313" key="3">
    <source>
        <dbReference type="Proteomes" id="UP000309038"/>
    </source>
</evidence>
<name>A0A4S4KAB5_9APHY</name>
<feature type="region of interest" description="Disordered" evidence="1">
    <location>
        <begin position="182"/>
        <end position="207"/>
    </location>
</feature>
<dbReference type="AlphaFoldDB" id="A0A4S4KAB5"/>
<proteinExistence type="predicted"/>
<comment type="caution">
    <text evidence="2">The sequence shown here is derived from an EMBL/GenBank/DDBJ whole genome shotgun (WGS) entry which is preliminary data.</text>
</comment>
<keyword evidence="3" id="KW-1185">Reference proteome</keyword>
<organism evidence="2 3">
    <name type="scientific">Hermanssonia centrifuga</name>
    <dbReference type="NCBI Taxonomy" id="98765"/>
    <lineage>
        <taxon>Eukaryota</taxon>
        <taxon>Fungi</taxon>
        <taxon>Dikarya</taxon>
        <taxon>Basidiomycota</taxon>
        <taxon>Agaricomycotina</taxon>
        <taxon>Agaricomycetes</taxon>
        <taxon>Polyporales</taxon>
        <taxon>Meruliaceae</taxon>
        <taxon>Hermanssonia</taxon>
    </lineage>
</organism>
<reference evidence="2 3" key="1">
    <citation type="submission" date="2019-02" db="EMBL/GenBank/DDBJ databases">
        <title>Genome sequencing of the rare red list fungi Phlebia centrifuga.</title>
        <authorList>
            <person name="Buettner E."/>
            <person name="Kellner H."/>
        </authorList>
    </citation>
    <scope>NUCLEOTIDE SEQUENCE [LARGE SCALE GENOMIC DNA]</scope>
    <source>
        <strain evidence="2 3">DSM 108282</strain>
    </source>
</reference>
<dbReference type="EMBL" id="SGPJ01000380">
    <property type="protein sequence ID" value="THG94908.1"/>
    <property type="molecule type" value="Genomic_DNA"/>
</dbReference>
<dbReference type="PANTHER" id="PTHR33099">
    <property type="entry name" value="FE2OG DIOXYGENASE DOMAIN-CONTAINING PROTEIN"/>
    <property type="match status" value="1"/>
</dbReference>
<evidence type="ECO:0000256" key="1">
    <source>
        <dbReference type="SAM" id="MobiDB-lite"/>
    </source>
</evidence>
<feature type="compositionally biased region" description="Basic and acidic residues" evidence="1">
    <location>
        <begin position="182"/>
        <end position="191"/>
    </location>
</feature>
<gene>
    <name evidence="2" type="ORF">EW026_g6652</name>
</gene>
<dbReference type="Proteomes" id="UP000309038">
    <property type="component" value="Unassembled WGS sequence"/>
</dbReference>
<dbReference type="PANTHER" id="PTHR33099:SF7">
    <property type="entry name" value="MYND-TYPE DOMAIN-CONTAINING PROTEIN"/>
    <property type="match status" value="1"/>
</dbReference>
<sequence>MSANFLTSSVSHVDPKLADKVSATFVVVLPSQFTGGITHISHGPISAIYDCSATSDIQTSVMAWYTDVTHKIKPITSGYCLALSYSLIHSIESPWPALRGTIDELRNILLAWNDDVAESSPEKILFLLDHKYAQTNLRASALKGADAEKTTLLRAIAKEHGFRLGLASIVCHLVDFPDGKYQRRRGNHDSNSDDSDEDNFDERPSFGNLQERDMTVENLVDLEGEIISGTLQVDGGKEMIPDNFSKTVECGLHDNQMHKDGLGKYGARTFERWYRRTVLVIWPRYTDYTVRGTDGLDAACADLLSTSSEKPTPHEKHLIHFLLTRSTTTENRPSAAGALCHAACQWKDVDLWKQAIEKYSLLHGIGILQLNSVCNVITQFGFDVIRSSLDLTIQRETKNKNFLLSFLHSLKAWIDGYNGENGEQLKQRILSWLSIQISKAQKALEKLAEEGIDTLIKLSNSILPKIRLKAASDALALGTIASQVYMQKSSLGPNIKIQLISDVLGIAITKLVLDGKQASTSYYAGYTNTKDRNSDPNLAIIESYLQTCLDLQCHAAVSAMFKTIGDMAELSRSDTYARAESLMLPILASAQEYISVNPETLPSIIPGLEEFREVAITTILNMMTSRPGSISKNNISAVIHADTLPGGDPQFFTSRVLTDLISLGKAELPLQLLIDELYSKKADIVLPSTYTGPSIQKIVVSLAEKYAKVSEINSSDAIIKILDRCVFVRAFDAVPVLTERILDAENFKNISSFLRDLIPKLRASAFKHNIDDITTPILRTLLLSFMKKSLGLPPPSPASRLQKIGRWEADCDCCSCLSVQVFLLSEESGATTVLEKIGAPERRHVEEFLTQYVTAEGATWSTIPSTPQGLKVYISSPFLRDVKD</sequence>
<accession>A0A4S4KAB5</accession>
<evidence type="ECO:0000313" key="2">
    <source>
        <dbReference type="EMBL" id="THG94908.1"/>
    </source>
</evidence>
<protein>
    <submittedName>
        <fullName evidence="2">Uncharacterized protein</fullName>
    </submittedName>
</protein>